<feature type="transmembrane region" description="Helical" evidence="6">
    <location>
        <begin position="374"/>
        <end position="395"/>
    </location>
</feature>
<evidence type="ECO:0000256" key="2">
    <source>
        <dbReference type="ARBA" id="ARBA00022475"/>
    </source>
</evidence>
<feature type="transmembrane region" description="Helical" evidence="6">
    <location>
        <begin position="159"/>
        <end position="181"/>
    </location>
</feature>
<dbReference type="PANTHER" id="PTHR30250">
    <property type="entry name" value="PST FAMILY PREDICTED COLANIC ACID TRANSPORTER"/>
    <property type="match status" value="1"/>
</dbReference>
<proteinExistence type="predicted"/>
<feature type="transmembrane region" description="Helical" evidence="6">
    <location>
        <begin position="299"/>
        <end position="323"/>
    </location>
</feature>
<keyword evidence="5 6" id="KW-0472">Membrane</keyword>
<sequence length="448" mass="48926">MKNVTKGLLYKGSNIERQNVAWNIAGSFVYAFASMVLSFLVIRMAGEDEGGIFSFGFSTLGQQMFIVAYFGLRPFQITDITGEYTFGDYLEHRRLTCLGALAAGAAFLVFMQAFGQYTAEKSMILLLLVIYKVIDGYADVYESEFQRQGSLYLTGKSNFFRTILSVCILLTVLAVFGQLLLACMAAVAAQALGVALFNLDVIHALPGVSWKRGKGKNRRLFHSAGFLFVSVFLDFYVFSAAKYAIDARMNDAASGYFNLIFMPTSVIYMVANFVIRPFLTKLSALWGERDFECFRGQLVRIGGMIMGLTALAVGAASLLGRWALAVMEQLLGKDYLGMLKPHYIPFLMIVLGGGFYALANLMYYALVIMRRQRAIFAVYLGAAVAAALLSGILVSKFGIDGAAGCYLLLMTGLALGFGTLTAKAFQQEKKEYVGNGGRKKQGAGAKAS</sequence>
<comment type="subcellular location">
    <subcellularLocation>
        <location evidence="1">Cell membrane</location>
        <topology evidence="1">Multi-pass membrane protein</topology>
    </subcellularLocation>
</comment>
<dbReference type="RefSeq" id="WP_154471257.1">
    <property type="nucleotide sequence ID" value="NZ_DBEWUL010000053.1"/>
</dbReference>
<feature type="transmembrane region" description="Helical" evidence="6">
    <location>
        <begin position="259"/>
        <end position="279"/>
    </location>
</feature>
<dbReference type="GO" id="GO:0005886">
    <property type="term" value="C:plasma membrane"/>
    <property type="evidence" value="ECO:0007669"/>
    <property type="project" value="UniProtKB-SubCell"/>
</dbReference>
<dbReference type="InterPro" id="IPR050833">
    <property type="entry name" value="Poly_Biosynth_Transport"/>
</dbReference>
<evidence type="ECO:0000313" key="8">
    <source>
        <dbReference type="Proteomes" id="UP000429958"/>
    </source>
</evidence>
<evidence type="ECO:0000256" key="5">
    <source>
        <dbReference type="ARBA" id="ARBA00023136"/>
    </source>
</evidence>
<keyword evidence="3 6" id="KW-0812">Transmembrane</keyword>
<dbReference type="PANTHER" id="PTHR30250:SF11">
    <property type="entry name" value="O-ANTIGEN TRANSPORTER-RELATED"/>
    <property type="match status" value="1"/>
</dbReference>
<feature type="transmembrane region" description="Helical" evidence="6">
    <location>
        <begin position="20"/>
        <end position="46"/>
    </location>
</feature>
<dbReference type="EMBL" id="VUMD01000003">
    <property type="protein sequence ID" value="MSS35859.1"/>
    <property type="molecule type" value="Genomic_DNA"/>
</dbReference>
<evidence type="ECO:0000256" key="3">
    <source>
        <dbReference type="ARBA" id="ARBA00022692"/>
    </source>
</evidence>
<accession>A0A7X2TBF9</accession>
<keyword evidence="8" id="KW-1185">Reference proteome</keyword>
<evidence type="ECO:0000256" key="1">
    <source>
        <dbReference type="ARBA" id="ARBA00004651"/>
    </source>
</evidence>
<evidence type="ECO:0000256" key="6">
    <source>
        <dbReference type="SAM" id="Phobius"/>
    </source>
</evidence>
<feature type="transmembrane region" description="Helical" evidence="6">
    <location>
        <begin position="401"/>
        <end position="422"/>
    </location>
</feature>
<keyword evidence="2" id="KW-1003">Cell membrane</keyword>
<feature type="transmembrane region" description="Helical" evidence="6">
    <location>
        <begin position="343"/>
        <end position="367"/>
    </location>
</feature>
<keyword evidence="4 6" id="KW-1133">Transmembrane helix</keyword>
<reference evidence="7 8" key="1">
    <citation type="submission" date="2019-08" db="EMBL/GenBank/DDBJ databases">
        <title>In-depth cultivation of the pig gut microbiome towards novel bacterial diversity and tailored functional studies.</title>
        <authorList>
            <person name="Wylensek D."/>
            <person name="Hitch T.C.A."/>
            <person name="Clavel T."/>
        </authorList>
    </citation>
    <scope>NUCLEOTIDE SEQUENCE [LARGE SCALE GENOMIC DNA]</scope>
    <source>
        <strain evidence="7 8">WCA-389-WT-23D1</strain>
    </source>
</reference>
<feature type="transmembrane region" description="Helical" evidence="6">
    <location>
        <begin position="52"/>
        <end position="72"/>
    </location>
</feature>
<evidence type="ECO:0000313" key="7">
    <source>
        <dbReference type="EMBL" id="MSS35859.1"/>
    </source>
</evidence>
<dbReference type="Proteomes" id="UP000429958">
    <property type="component" value="Unassembled WGS sequence"/>
</dbReference>
<gene>
    <name evidence="7" type="ORF">FYJ39_04485</name>
</gene>
<protein>
    <submittedName>
        <fullName evidence="7">Lipopolysaccharide biosynthesis protein</fullName>
    </submittedName>
</protein>
<comment type="caution">
    <text evidence="7">The sequence shown here is derived from an EMBL/GenBank/DDBJ whole genome shotgun (WGS) entry which is preliminary data.</text>
</comment>
<feature type="transmembrane region" description="Helical" evidence="6">
    <location>
        <begin position="95"/>
        <end position="115"/>
    </location>
</feature>
<evidence type="ECO:0000256" key="4">
    <source>
        <dbReference type="ARBA" id="ARBA00022989"/>
    </source>
</evidence>
<feature type="transmembrane region" description="Helical" evidence="6">
    <location>
        <begin position="220"/>
        <end position="239"/>
    </location>
</feature>
<organism evidence="7 8">
    <name type="scientific">Clostridium porci</name>
    <dbReference type="NCBI Taxonomy" id="2605778"/>
    <lineage>
        <taxon>Bacteria</taxon>
        <taxon>Bacillati</taxon>
        <taxon>Bacillota</taxon>
        <taxon>Clostridia</taxon>
        <taxon>Eubacteriales</taxon>
        <taxon>Clostridiaceae</taxon>
        <taxon>Clostridium</taxon>
    </lineage>
</organism>
<dbReference type="AlphaFoldDB" id="A0A7X2TBF9"/>
<name>A0A7X2TBF9_9CLOT</name>